<keyword evidence="3" id="KW-0807">Transducer</keyword>
<keyword evidence="1 4" id="KW-0597">Phosphoprotein</keyword>
<sequence length="813" mass="91306">MKFSNNFVLEHRRVKSFDNNLISSQQHSLATSITVNSSSLSPSPPSSSTLCSTKIVTNGNSKEQYQNKTNIPTTTVNNNNNLINNNNNNKHSIKNEKQLDCSIPFTIMKDDDIKLTNILDQNDFLNQPQQHQQHQHINNNNFILKCPINNNNNLNQIDAVNIKNIFHDQKASQSPEPSSLNTFTPTSSFCTSSSSTPINHNIENTNNYSKGFILTPPPPSSSPLHTQITTSTSDDDHHHQKTTTTTTTTSTTSTPPSPLKSQQKNLNHQNLKSESPKQSPLIHFSSCINLKSFVSDCEPISNRGQSTNNNLTDSDNVFLKCNSLKRNLQISNTYNNSDSEITQSQPLEHSLDNFIPISKKSVHTNTSQIYNKTNINNINIQESMIDQSNNIKLSNNNNNKNNHLNNSNNNIILNSNNYSRNTNNITMYSITNDNNNSCNNQHIQGENIVHINNSKNSEINNNNNNSSNNNSNTIEKKKAMILVAEDDPLNRMIALNYLGRLGHTVTLAENGLQAYNLVKEKQFDLILMDVQMPIMDGLQSTSKIREYQESLGKDNNPRTPIIGLTTISRDECLSAGMDEHLCKPAKFQQLDRMISSFLNKSVYHSCPSSPSNHLFSTSTPDLLQYTNKPNRDKLISTIQEQVQILPDKASEAVLSPSTTTTTTTTNHSYQKISTPRILDKFSLIKIDDNSNDCKNSDHNNDNSNNSNNSNNNDIIINNSNNNNKTDKEDDNNDNNQSISHMRVNSDKLATPKVTNAFFSKLSLTESFNSLDVNINSSNNNYTNDDENDKQEIFVIKVSRSNSEPSFYSKKEYY</sequence>
<dbReference type="EMBL" id="AJWJ01000057">
    <property type="protein sequence ID" value="KAF2076537.1"/>
    <property type="molecule type" value="Genomic_DNA"/>
</dbReference>
<feature type="modified residue" description="4-aspartylphosphate" evidence="4">
    <location>
        <position position="529"/>
    </location>
</feature>
<feature type="region of interest" description="Disordered" evidence="5">
    <location>
        <begin position="690"/>
        <end position="746"/>
    </location>
</feature>
<comment type="caution">
    <text evidence="7">The sequence shown here is derived from an EMBL/GenBank/DDBJ whole genome shotgun (WGS) entry which is preliminary data.</text>
</comment>
<feature type="compositionally biased region" description="Polar residues" evidence="5">
    <location>
        <begin position="265"/>
        <end position="278"/>
    </location>
</feature>
<reference evidence="7" key="1">
    <citation type="submission" date="2020-01" db="EMBL/GenBank/DDBJ databases">
        <title>Development of genomics and gene disruption for Polysphondylium violaceum indicates a role for the polyketide synthase stlB in stalk morphogenesis.</title>
        <authorList>
            <person name="Narita B."/>
            <person name="Kawabe Y."/>
            <person name="Kin K."/>
            <person name="Saito T."/>
            <person name="Gibbs R."/>
            <person name="Kuspa A."/>
            <person name="Muzny D."/>
            <person name="Queller D."/>
            <person name="Richards S."/>
            <person name="Strassman J."/>
            <person name="Sucgang R."/>
            <person name="Worley K."/>
            <person name="Schaap P."/>
        </authorList>
    </citation>
    <scope>NUCLEOTIDE SEQUENCE</scope>
    <source>
        <strain evidence="7">QSvi11</strain>
    </source>
</reference>
<keyword evidence="8" id="KW-1185">Reference proteome</keyword>
<feature type="compositionally biased region" description="Low complexity" evidence="5">
    <location>
        <begin position="701"/>
        <end position="723"/>
    </location>
</feature>
<evidence type="ECO:0000256" key="5">
    <source>
        <dbReference type="SAM" id="MobiDB-lite"/>
    </source>
</evidence>
<evidence type="ECO:0000256" key="2">
    <source>
        <dbReference type="ARBA" id="ARBA00023012"/>
    </source>
</evidence>
<protein>
    <recommendedName>
        <fullName evidence="6">Response regulatory domain-containing protein</fullName>
    </recommendedName>
</protein>
<gene>
    <name evidence="7" type="ORF">CYY_002151</name>
</gene>
<feature type="compositionally biased region" description="Polar residues" evidence="5">
    <location>
        <begin position="198"/>
        <end position="209"/>
    </location>
</feature>
<dbReference type="Proteomes" id="UP000695562">
    <property type="component" value="Unassembled WGS sequence"/>
</dbReference>
<organism evidence="7 8">
    <name type="scientific">Polysphondylium violaceum</name>
    <dbReference type="NCBI Taxonomy" id="133409"/>
    <lineage>
        <taxon>Eukaryota</taxon>
        <taxon>Amoebozoa</taxon>
        <taxon>Evosea</taxon>
        <taxon>Eumycetozoa</taxon>
        <taxon>Dictyostelia</taxon>
        <taxon>Dictyosteliales</taxon>
        <taxon>Dictyosteliaceae</taxon>
        <taxon>Polysphondylium</taxon>
    </lineage>
</organism>
<dbReference type="AlphaFoldDB" id="A0A8J4Q0M9"/>
<evidence type="ECO:0000313" key="8">
    <source>
        <dbReference type="Proteomes" id="UP000695562"/>
    </source>
</evidence>
<dbReference type="PANTHER" id="PTHR45339">
    <property type="entry name" value="HYBRID SIGNAL TRANSDUCTION HISTIDINE KINASE J"/>
    <property type="match status" value="1"/>
</dbReference>
<dbReference type="Pfam" id="PF00072">
    <property type="entry name" value="Response_reg"/>
    <property type="match status" value="1"/>
</dbReference>
<keyword evidence="2" id="KW-0902">Two-component regulatory system</keyword>
<dbReference type="Gene3D" id="3.40.50.2300">
    <property type="match status" value="1"/>
</dbReference>
<feature type="compositionally biased region" description="Polar residues" evidence="5">
    <location>
        <begin position="171"/>
        <end position="181"/>
    </location>
</feature>
<dbReference type="PROSITE" id="PS50110">
    <property type="entry name" value="RESPONSE_REGULATORY"/>
    <property type="match status" value="1"/>
</dbReference>
<feature type="domain" description="Response regulatory" evidence="6">
    <location>
        <begin position="480"/>
        <end position="598"/>
    </location>
</feature>
<evidence type="ECO:0000256" key="4">
    <source>
        <dbReference type="PROSITE-ProRule" id="PRU00169"/>
    </source>
</evidence>
<feature type="compositionally biased region" description="Low complexity" evidence="5">
    <location>
        <begin position="242"/>
        <end position="264"/>
    </location>
</feature>
<evidence type="ECO:0000256" key="1">
    <source>
        <dbReference type="ARBA" id="ARBA00022553"/>
    </source>
</evidence>
<evidence type="ECO:0000313" key="7">
    <source>
        <dbReference type="EMBL" id="KAF2076537.1"/>
    </source>
</evidence>
<evidence type="ECO:0000256" key="3">
    <source>
        <dbReference type="ARBA" id="ARBA00023224"/>
    </source>
</evidence>
<feature type="compositionally biased region" description="Low complexity" evidence="5">
    <location>
        <begin position="182"/>
        <end position="197"/>
    </location>
</feature>
<dbReference type="CDD" id="cd17546">
    <property type="entry name" value="REC_hyHK_CKI1_RcsC-like"/>
    <property type="match status" value="1"/>
</dbReference>
<dbReference type="SUPFAM" id="SSF52172">
    <property type="entry name" value="CheY-like"/>
    <property type="match status" value="1"/>
</dbReference>
<proteinExistence type="predicted"/>
<feature type="region of interest" description="Disordered" evidence="5">
    <location>
        <begin position="649"/>
        <end position="669"/>
    </location>
</feature>
<dbReference type="OrthoDB" id="20265at2759"/>
<dbReference type="SMART" id="SM00448">
    <property type="entry name" value="REC"/>
    <property type="match status" value="1"/>
</dbReference>
<feature type="region of interest" description="Disordered" evidence="5">
    <location>
        <begin position="170"/>
        <end position="279"/>
    </location>
</feature>
<name>A0A8J4Q0M9_9MYCE</name>
<dbReference type="PANTHER" id="PTHR45339:SF1">
    <property type="entry name" value="HYBRID SIGNAL TRANSDUCTION HISTIDINE KINASE J"/>
    <property type="match status" value="1"/>
</dbReference>
<dbReference type="GO" id="GO:0000160">
    <property type="term" value="P:phosphorelay signal transduction system"/>
    <property type="evidence" value="ECO:0007669"/>
    <property type="project" value="UniProtKB-KW"/>
</dbReference>
<evidence type="ECO:0000259" key="6">
    <source>
        <dbReference type="PROSITE" id="PS50110"/>
    </source>
</evidence>
<dbReference type="InterPro" id="IPR001789">
    <property type="entry name" value="Sig_transdc_resp-reg_receiver"/>
</dbReference>
<dbReference type="InterPro" id="IPR011006">
    <property type="entry name" value="CheY-like_superfamily"/>
</dbReference>
<accession>A0A8J4Q0M9</accession>